<keyword evidence="6" id="KW-0969">Cilium</keyword>
<dbReference type="GO" id="GO:0031514">
    <property type="term" value="C:motile cilium"/>
    <property type="evidence" value="ECO:0007669"/>
    <property type="project" value="TreeGrafter"/>
</dbReference>
<dbReference type="PANTHER" id="PTHR14871">
    <property type="entry name" value="DYNEIN REGULATORY COMPLEX PROTEIN 9"/>
    <property type="match status" value="1"/>
</dbReference>
<dbReference type="GeneID" id="115881605"/>
<dbReference type="AlphaFoldDB" id="A0A6J2XTY1"/>
<keyword evidence="7" id="KW-0206">Cytoskeleton</keyword>
<dbReference type="PROSITE" id="PS50096">
    <property type="entry name" value="IQ"/>
    <property type="match status" value="1"/>
</dbReference>
<evidence type="ECO:0000256" key="5">
    <source>
        <dbReference type="ARBA" id="ARBA00022846"/>
    </source>
</evidence>
<keyword evidence="10" id="KW-0175">Coiled coil</keyword>
<dbReference type="SMART" id="SM00015">
    <property type="entry name" value="IQ"/>
    <property type="match status" value="1"/>
</dbReference>
<evidence type="ECO:0000256" key="2">
    <source>
        <dbReference type="ARBA" id="ARBA00008222"/>
    </source>
</evidence>
<dbReference type="CDD" id="cd23766">
    <property type="entry name" value="IQCG"/>
    <property type="match status" value="1"/>
</dbReference>
<evidence type="ECO:0000256" key="6">
    <source>
        <dbReference type="ARBA" id="ARBA00023069"/>
    </source>
</evidence>
<dbReference type="FunCoup" id="A0A6J2XTY1">
    <property type="interactions" value="33"/>
</dbReference>
<dbReference type="InterPro" id="IPR042618">
    <property type="entry name" value="IQCG"/>
</dbReference>
<dbReference type="InParanoid" id="A0A6J2XTY1"/>
<evidence type="ECO:0000256" key="7">
    <source>
        <dbReference type="ARBA" id="ARBA00023212"/>
    </source>
</evidence>
<evidence type="ECO:0000256" key="10">
    <source>
        <dbReference type="SAM" id="Coils"/>
    </source>
</evidence>
<dbReference type="Proteomes" id="UP000504635">
    <property type="component" value="Unplaced"/>
</dbReference>
<evidence type="ECO:0000256" key="8">
    <source>
        <dbReference type="ARBA" id="ARBA00023273"/>
    </source>
</evidence>
<organism evidence="12 13">
    <name type="scientific">Sitophilus oryzae</name>
    <name type="common">Rice weevil</name>
    <name type="synonym">Curculio oryzae</name>
    <dbReference type="NCBI Taxonomy" id="7048"/>
    <lineage>
        <taxon>Eukaryota</taxon>
        <taxon>Metazoa</taxon>
        <taxon>Ecdysozoa</taxon>
        <taxon>Arthropoda</taxon>
        <taxon>Hexapoda</taxon>
        <taxon>Insecta</taxon>
        <taxon>Pterygota</taxon>
        <taxon>Neoptera</taxon>
        <taxon>Endopterygota</taxon>
        <taxon>Coleoptera</taxon>
        <taxon>Polyphaga</taxon>
        <taxon>Cucujiformia</taxon>
        <taxon>Curculionidae</taxon>
        <taxon>Dryophthorinae</taxon>
        <taxon>Sitophilus</taxon>
    </lineage>
</organism>
<dbReference type="OrthoDB" id="10254713at2759"/>
<dbReference type="GO" id="GO:0044782">
    <property type="term" value="P:cilium organization"/>
    <property type="evidence" value="ECO:0007669"/>
    <property type="project" value="TreeGrafter"/>
</dbReference>
<comment type="subcellular location">
    <subcellularLocation>
        <location evidence="1">Cytoplasm</location>
        <location evidence="1">Cytoskeleton</location>
        <location evidence="1">Flagellum axoneme</location>
    </subcellularLocation>
</comment>
<gene>
    <name evidence="13" type="primary">LOC115881605</name>
</gene>
<evidence type="ECO:0000256" key="1">
    <source>
        <dbReference type="ARBA" id="ARBA00004611"/>
    </source>
</evidence>
<dbReference type="PANTHER" id="PTHR14871:SF1">
    <property type="entry name" value="DYNEIN REGULATORY COMPLEX PROTEIN 9"/>
    <property type="match status" value="1"/>
</dbReference>
<dbReference type="RefSeq" id="XP_030755012.1">
    <property type="nucleotide sequence ID" value="XM_030899152.1"/>
</dbReference>
<reference evidence="13" key="1">
    <citation type="submission" date="2025-08" db="UniProtKB">
        <authorList>
            <consortium name="RefSeq"/>
        </authorList>
    </citation>
    <scope>IDENTIFICATION</scope>
    <source>
        <tissue evidence="13">Gonads</tissue>
    </source>
</reference>
<evidence type="ECO:0000256" key="9">
    <source>
        <dbReference type="ARBA" id="ARBA00032183"/>
    </source>
</evidence>
<dbReference type="GO" id="GO:0005737">
    <property type="term" value="C:cytoplasm"/>
    <property type="evidence" value="ECO:0007669"/>
    <property type="project" value="TreeGrafter"/>
</dbReference>
<keyword evidence="8" id="KW-0966">Cell projection</keyword>
<protein>
    <recommendedName>
        <fullName evidence="3">Dynein regulatory complex protein 9</fullName>
    </recommendedName>
    <alternativeName>
        <fullName evidence="9">IQ domain-containing protein G</fullName>
    </alternativeName>
</protein>
<evidence type="ECO:0000256" key="3">
    <source>
        <dbReference type="ARBA" id="ARBA00013738"/>
    </source>
</evidence>
<name>A0A6J2XTY1_SITOR</name>
<feature type="region of interest" description="Disordered" evidence="11">
    <location>
        <begin position="323"/>
        <end position="342"/>
    </location>
</feature>
<dbReference type="Pfam" id="PF00612">
    <property type="entry name" value="IQ"/>
    <property type="match status" value="1"/>
</dbReference>
<feature type="coiled-coil region" evidence="10">
    <location>
        <begin position="240"/>
        <end position="302"/>
    </location>
</feature>
<keyword evidence="4" id="KW-0963">Cytoplasm</keyword>
<dbReference type="Gene3D" id="1.20.5.190">
    <property type="match status" value="1"/>
</dbReference>
<evidence type="ECO:0000313" key="13">
    <source>
        <dbReference type="RefSeq" id="XP_030755012.1"/>
    </source>
</evidence>
<evidence type="ECO:0000256" key="4">
    <source>
        <dbReference type="ARBA" id="ARBA00022490"/>
    </source>
</evidence>
<evidence type="ECO:0000256" key="11">
    <source>
        <dbReference type="SAM" id="MobiDB-lite"/>
    </source>
</evidence>
<accession>A0A6J2XTY1</accession>
<dbReference type="KEGG" id="soy:115881605"/>
<keyword evidence="12" id="KW-1185">Reference proteome</keyword>
<dbReference type="InterPro" id="IPR000048">
    <property type="entry name" value="IQ_motif_EF-hand-BS"/>
</dbReference>
<keyword evidence="5" id="KW-0282">Flagellum</keyword>
<sequence length="342" mass="40980">MNPINNDTIEKLSKKLLLCVLDENLDKLSILKNIYGWSEGEQTIIEYKSIEELYSSYEIQTSGLLSDTKEKIDLVDFQKDCSFIEATLKKTFQELKEHGTYTELTALVNIFKQLQTDEASFLLNTKSKEEEYIKLQSIYLNEKENFLTRIHETMVKIGELKDEIEDFVQESKIKEAYIKNWETAETELNDFTMKEKEEQINHKIKATQQNFAKESRVHQEVRNMFNEIEMDLQNEIKQWKIRYEHDLQIMEEKIKILKEKKEAQQEKTAEMIKKYFIRQKAIDDYNEHKIQQEMERQEKERKDRAATKIQAWWRGIMVRKGFGKYKKKKDKKGKKKANDKKK</sequence>
<comment type="similarity">
    <text evidence="2">Belongs to the DRC9 family.</text>
</comment>
<evidence type="ECO:0000313" key="12">
    <source>
        <dbReference type="Proteomes" id="UP000504635"/>
    </source>
</evidence>
<proteinExistence type="inferred from homology"/>